<organism evidence="2 3">
    <name type="scientific">Ramularia collo-cygni</name>
    <dbReference type="NCBI Taxonomy" id="112498"/>
    <lineage>
        <taxon>Eukaryota</taxon>
        <taxon>Fungi</taxon>
        <taxon>Dikarya</taxon>
        <taxon>Ascomycota</taxon>
        <taxon>Pezizomycotina</taxon>
        <taxon>Dothideomycetes</taxon>
        <taxon>Dothideomycetidae</taxon>
        <taxon>Mycosphaerellales</taxon>
        <taxon>Mycosphaerellaceae</taxon>
        <taxon>Ramularia</taxon>
    </lineage>
</organism>
<feature type="region of interest" description="Disordered" evidence="1">
    <location>
        <begin position="33"/>
        <end position="105"/>
    </location>
</feature>
<gene>
    <name evidence="2" type="ORF">RCC_09354</name>
</gene>
<reference evidence="2 3" key="1">
    <citation type="submission" date="2016-03" db="EMBL/GenBank/DDBJ databases">
        <authorList>
            <person name="Ploux O."/>
        </authorList>
    </citation>
    <scope>NUCLEOTIDE SEQUENCE [LARGE SCALE GENOMIC DNA]</scope>
    <source>
        <strain evidence="2 3">URUG2</strain>
    </source>
</reference>
<keyword evidence="3" id="KW-1185">Reference proteome</keyword>
<feature type="compositionally biased region" description="Basic and acidic residues" evidence="1">
    <location>
        <begin position="39"/>
        <end position="57"/>
    </location>
</feature>
<dbReference type="EMBL" id="FJUY01000017">
    <property type="protein sequence ID" value="CZT23640.1"/>
    <property type="molecule type" value="Genomic_DNA"/>
</dbReference>
<name>A0A2D3V9P7_9PEZI</name>
<evidence type="ECO:0000313" key="2">
    <source>
        <dbReference type="EMBL" id="CZT23640.1"/>
    </source>
</evidence>
<dbReference type="AlphaFoldDB" id="A0A2D3V9P7"/>
<protein>
    <submittedName>
        <fullName evidence="2">Uncharacterized protein</fullName>
    </submittedName>
</protein>
<accession>A0A2D3V9P7</accession>
<evidence type="ECO:0000256" key="1">
    <source>
        <dbReference type="SAM" id="MobiDB-lite"/>
    </source>
</evidence>
<sequence length="421" mass="48697">MDEQNPSKDWGSKRMIRWLKNLRRRSSKKYIKLVQHPLATKEESKPHHPLAARKEYQLQHPIAADEESKPHHPLAVDEESQPQHPLTADEESQSHQSLEAREESQPQHFLAMLPLEIQDQILELLPVFDIVKIQPKGALDLQPEGAVPEMAAIGPPSRIGTSSPIKWRFNLHSTRLERHVERHFTKARGDVVPRFRQYLAHRGLYLRTISTWSADIAFDVCEGFAIIEFCRSKMRQRGDTVHRRRERALVSSGLQEIVTLLRRLLDIHIFAHVERTLPPSGFLQSFLRLTEPPVLPTLHLSRERRTGMYHDIVKHGLVKKRRGIWNWPHGEGLPRYPLTPLCIPGIVDETLRERYEGLCSVPTLGWILGCEWMERMIDPMGEYAFCVETLYAWMKVDAALKSGRPLHHTYAALVVSQMFVF</sequence>
<dbReference type="Proteomes" id="UP000225277">
    <property type="component" value="Unassembled WGS sequence"/>
</dbReference>
<evidence type="ECO:0000313" key="3">
    <source>
        <dbReference type="Proteomes" id="UP000225277"/>
    </source>
</evidence>
<dbReference type="RefSeq" id="XP_023630364.1">
    <property type="nucleotide sequence ID" value="XM_023774596.1"/>
</dbReference>
<proteinExistence type="predicted"/>
<dbReference type="GeneID" id="35604425"/>